<protein>
    <recommendedName>
        <fullName evidence="3">Methyltransferase type 11</fullName>
    </recommendedName>
</protein>
<sequence length="302" mass="34297">MCKLKKIDSIEEKIELYQVAKEALSKGQNMVKTLIDRGASKSDSIEISYELQAGEYTRGFNEKSLRRNKELHKIIDKYLALDGIDSVGVFGVGEAKNWIGYEGKIKSLFGVELSFSRLRFAFDNISKLKGINSFQLFKGDASEVTFANNSFDLSITLHSIEPNGNEQGAKILENVINSSSKYIILFEPDFSTAHDVMKERMIKNDYVRNIAEKISKNDSVNVIDCFVTEIQENENNKTTCWILEKVNKVKLSEMKLVCPYTNDALVNYKEGLYSPQAGLIYSKINDFFLLNKRDAIFIGEKQ</sequence>
<dbReference type="RefSeq" id="WP_033080762.1">
    <property type="nucleotide sequence ID" value="NZ_JQEC01000004.1"/>
</dbReference>
<gene>
    <name evidence="1" type="ORF">GAB14E_1470</name>
</gene>
<dbReference type="PATRIC" id="fig|28229.3.peg.632"/>
<accession>A0A099L4D0</accession>
<proteinExistence type="predicted"/>
<dbReference type="Gene3D" id="3.40.50.150">
    <property type="entry name" value="Vaccinia Virus protein VP39"/>
    <property type="match status" value="1"/>
</dbReference>
<dbReference type="EMBL" id="JQEC01000004">
    <property type="protein sequence ID" value="KGJ97002.1"/>
    <property type="molecule type" value="Genomic_DNA"/>
</dbReference>
<organism evidence="1 2">
    <name type="scientific">Colwellia psychrerythraea</name>
    <name type="common">Vibrio psychroerythus</name>
    <dbReference type="NCBI Taxonomy" id="28229"/>
    <lineage>
        <taxon>Bacteria</taxon>
        <taxon>Pseudomonadati</taxon>
        <taxon>Pseudomonadota</taxon>
        <taxon>Gammaproteobacteria</taxon>
        <taxon>Alteromonadales</taxon>
        <taxon>Colwelliaceae</taxon>
        <taxon>Colwellia</taxon>
    </lineage>
</organism>
<dbReference type="OrthoDB" id="108476at2"/>
<dbReference type="Proteomes" id="UP000029868">
    <property type="component" value="Unassembled WGS sequence"/>
</dbReference>
<evidence type="ECO:0000313" key="1">
    <source>
        <dbReference type="EMBL" id="KGJ97002.1"/>
    </source>
</evidence>
<dbReference type="AlphaFoldDB" id="A0A099L4D0"/>
<dbReference type="SUPFAM" id="SSF53335">
    <property type="entry name" value="S-adenosyl-L-methionine-dependent methyltransferases"/>
    <property type="match status" value="1"/>
</dbReference>
<name>A0A099L4D0_COLPS</name>
<dbReference type="InterPro" id="IPR029063">
    <property type="entry name" value="SAM-dependent_MTases_sf"/>
</dbReference>
<reference evidence="1 2" key="1">
    <citation type="submission" date="2014-08" db="EMBL/GenBank/DDBJ databases">
        <title>Genomic and Phenotypic Diversity of Colwellia psychrerythraea strains from Disparate Marine Basins.</title>
        <authorList>
            <person name="Techtmann S.M."/>
            <person name="Stelling S.C."/>
            <person name="Utturkar S.M."/>
            <person name="Alshibli N."/>
            <person name="Harris A."/>
            <person name="Brown S.D."/>
            <person name="Hazen T.C."/>
        </authorList>
    </citation>
    <scope>NUCLEOTIDE SEQUENCE [LARGE SCALE GENOMIC DNA]</scope>
    <source>
        <strain evidence="1 2">GAB14E</strain>
    </source>
</reference>
<evidence type="ECO:0000313" key="2">
    <source>
        <dbReference type="Proteomes" id="UP000029868"/>
    </source>
</evidence>
<comment type="caution">
    <text evidence="1">The sequence shown here is derived from an EMBL/GenBank/DDBJ whole genome shotgun (WGS) entry which is preliminary data.</text>
</comment>
<evidence type="ECO:0008006" key="3">
    <source>
        <dbReference type="Google" id="ProtNLM"/>
    </source>
</evidence>